<keyword evidence="3" id="KW-0731">Sigma factor</keyword>
<evidence type="ECO:0000256" key="2">
    <source>
        <dbReference type="ARBA" id="ARBA00023015"/>
    </source>
</evidence>
<dbReference type="InterPro" id="IPR013249">
    <property type="entry name" value="RNA_pol_sigma70_r4_t2"/>
</dbReference>
<sequence>MRRRIVTTWRARGARPHTLVSDLSDASPTSQAYDDQVVLRERLRGLLGKLSAEQASAVWLVHVVGLPVAEVATRLGVSGGTIKSRCSRGRERLRIMLGNA</sequence>
<keyword evidence="8" id="KW-1185">Reference proteome</keyword>
<accession>A0ABV9YTC3</accession>
<dbReference type="RefSeq" id="WP_378038215.1">
    <property type="nucleotide sequence ID" value="NZ_JBHSIV010000027.1"/>
</dbReference>
<dbReference type="PANTHER" id="PTHR43133:SF8">
    <property type="entry name" value="RNA POLYMERASE SIGMA FACTOR HI_1459-RELATED"/>
    <property type="match status" value="1"/>
</dbReference>
<dbReference type="InterPro" id="IPR036388">
    <property type="entry name" value="WH-like_DNA-bd_sf"/>
</dbReference>
<keyword evidence="2" id="KW-0805">Transcription regulation</keyword>
<dbReference type="PANTHER" id="PTHR43133">
    <property type="entry name" value="RNA POLYMERASE ECF-TYPE SIGMA FACTO"/>
    <property type="match status" value="1"/>
</dbReference>
<evidence type="ECO:0000313" key="7">
    <source>
        <dbReference type="EMBL" id="MFC5064872.1"/>
    </source>
</evidence>
<dbReference type="Gene3D" id="1.10.10.10">
    <property type="entry name" value="Winged helix-like DNA-binding domain superfamily/Winged helix DNA-binding domain"/>
    <property type="match status" value="1"/>
</dbReference>
<evidence type="ECO:0000256" key="3">
    <source>
        <dbReference type="ARBA" id="ARBA00023082"/>
    </source>
</evidence>
<gene>
    <name evidence="7" type="ORF">ACFPBZ_21795</name>
</gene>
<comment type="caution">
    <text evidence="7">The sequence shown here is derived from an EMBL/GenBank/DDBJ whole genome shotgun (WGS) entry which is preliminary data.</text>
</comment>
<evidence type="ECO:0000256" key="1">
    <source>
        <dbReference type="ARBA" id="ARBA00010641"/>
    </source>
</evidence>
<dbReference type="CDD" id="cd06171">
    <property type="entry name" value="Sigma70_r4"/>
    <property type="match status" value="1"/>
</dbReference>
<evidence type="ECO:0000313" key="8">
    <source>
        <dbReference type="Proteomes" id="UP001595947"/>
    </source>
</evidence>
<dbReference type="SUPFAM" id="SSF88659">
    <property type="entry name" value="Sigma3 and sigma4 domains of RNA polymerase sigma factors"/>
    <property type="match status" value="1"/>
</dbReference>
<dbReference type="Pfam" id="PF08281">
    <property type="entry name" value="Sigma70_r4_2"/>
    <property type="match status" value="1"/>
</dbReference>
<proteinExistence type="inferred from homology"/>
<comment type="similarity">
    <text evidence="1">Belongs to the sigma-70 factor family. ECF subfamily.</text>
</comment>
<organism evidence="7 8">
    <name type="scientific">Actinomycetospora atypica</name>
    <dbReference type="NCBI Taxonomy" id="1290095"/>
    <lineage>
        <taxon>Bacteria</taxon>
        <taxon>Bacillati</taxon>
        <taxon>Actinomycetota</taxon>
        <taxon>Actinomycetes</taxon>
        <taxon>Pseudonocardiales</taxon>
        <taxon>Pseudonocardiaceae</taxon>
        <taxon>Actinomycetospora</taxon>
    </lineage>
</organism>
<feature type="domain" description="RNA polymerase sigma factor 70 region 4 type 2" evidence="6">
    <location>
        <begin position="41"/>
        <end position="93"/>
    </location>
</feature>
<dbReference type="Proteomes" id="UP001595947">
    <property type="component" value="Unassembled WGS sequence"/>
</dbReference>
<name>A0ABV9YTC3_9PSEU</name>
<evidence type="ECO:0000259" key="6">
    <source>
        <dbReference type="Pfam" id="PF08281"/>
    </source>
</evidence>
<dbReference type="InterPro" id="IPR013324">
    <property type="entry name" value="RNA_pol_sigma_r3/r4-like"/>
</dbReference>
<protein>
    <submittedName>
        <fullName evidence="7">RNA polymerase sigma factor</fullName>
    </submittedName>
</protein>
<evidence type="ECO:0000256" key="5">
    <source>
        <dbReference type="ARBA" id="ARBA00023163"/>
    </source>
</evidence>
<keyword evidence="5" id="KW-0804">Transcription</keyword>
<evidence type="ECO:0000256" key="4">
    <source>
        <dbReference type="ARBA" id="ARBA00023125"/>
    </source>
</evidence>
<dbReference type="InterPro" id="IPR039425">
    <property type="entry name" value="RNA_pol_sigma-70-like"/>
</dbReference>
<keyword evidence="4" id="KW-0238">DNA-binding</keyword>
<dbReference type="EMBL" id="JBHSIV010000027">
    <property type="protein sequence ID" value="MFC5064872.1"/>
    <property type="molecule type" value="Genomic_DNA"/>
</dbReference>
<reference evidence="8" key="1">
    <citation type="journal article" date="2019" name="Int. J. Syst. Evol. Microbiol.">
        <title>The Global Catalogue of Microorganisms (GCM) 10K type strain sequencing project: providing services to taxonomists for standard genome sequencing and annotation.</title>
        <authorList>
            <consortium name="The Broad Institute Genomics Platform"/>
            <consortium name="The Broad Institute Genome Sequencing Center for Infectious Disease"/>
            <person name="Wu L."/>
            <person name="Ma J."/>
        </authorList>
    </citation>
    <scope>NUCLEOTIDE SEQUENCE [LARGE SCALE GENOMIC DNA]</scope>
    <source>
        <strain evidence="8">CGMCC 4.7093</strain>
    </source>
</reference>